<evidence type="ECO:0000256" key="1">
    <source>
        <dbReference type="SAM" id="MobiDB-lite"/>
    </source>
</evidence>
<gene>
    <name evidence="2" type="ORF">VP1G_00678</name>
</gene>
<dbReference type="EMBL" id="KN714668">
    <property type="protein sequence ID" value="KUI53396.1"/>
    <property type="molecule type" value="Genomic_DNA"/>
</dbReference>
<protein>
    <submittedName>
        <fullName evidence="2">Uncharacterized protein</fullName>
    </submittedName>
</protein>
<evidence type="ECO:0000313" key="3">
    <source>
        <dbReference type="Proteomes" id="UP000078576"/>
    </source>
</evidence>
<keyword evidence="3" id="KW-1185">Reference proteome</keyword>
<reference evidence="3" key="1">
    <citation type="submission" date="2014-12" db="EMBL/GenBank/DDBJ databases">
        <title>Genome Sequence of Valsa Canker Pathogens Uncovers a Specific Adaption of Colonization on Woody Bark.</title>
        <authorList>
            <person name="Yin Z."/>
            <person name="Liu H."/>
            <person name="Gao X."/>
            <person name="Li Z."/>
            <person name="Song N."/>
            <person name="Ke X."/>
            <person name="Dai Q."/>
            <person name="Wu Y."/>
            <person name="Sun Y."/>
            <person name="Xu J.-R."/>
            <person name="Kang Z.K."/>
            <person name="Wang L."/>
            <person name="Huang L."/>
        </authorList>
    </citation>
    <scope>NUCLEOTIDE SEQUENCE [LARGE SCALE GENOMIC DNA]</scope>
    <source>
        <strain evidence="3">SXYL134</strain>
    </source>
</reference>
<feature type="region of interest" description="Disordered" evidence="1">
    <location>
        <begin position="130"/>
        <end position="169"/>
    </location>
</feature>
<organism evidence="2 3">
    <name type="scientific">Cytospora mali</name>
    <name type="common">Apple Valsa canker fungus</name>
    <name type="synonym">Valsa mali</name>
    <dbReference type="NCBI Taxonomy" id="578113"/>
    <lineage>
        <taxon>Eukaryota</taxon>
        <taxon>Fungi</taxon>
        <taxon>Dikarya</taxon>
        <taxon>Ascomycota</taxon>
        <taxon>Pezizomycotina</taxon>
        <taxon>Sordariomycetes</taxon>
        <taxon>Sordariomycetidae</taxon>
        <taxon>Diaporthales</taxon>
        <taxon>Cytosporaceae</taxon>
        <taxon>Cytospora</taxon>
    </lineage>
</organism>
<proteinExistence type="predicted"/>
<name>A0A194UP24_CYTMA</name>
<evidence type="ECO:0000313" key="2">
    <source>
        <dbReference type="EMBL" id="KUI53396.1"/>
    </source>
</evidence>
<accession>A0A194UP24</accession>
<dbReference type="Proteomes" id="UP000078576">
    <property type="component" value="Unassembled WGS sequence"/>
</dbReference>
<dbReference type="AlphaFoldDB" id="A0A194UP24"/>
<sequence>MPRNTDTSELDINCNHSAQQICCYCRPDLFNRRTPAGTGFCNSPSAPNSANLTPRNGPHDPYRAMRYGTGQYYMAGACATPPGTSTLTGGQGSSNPQPIVNQQPGYYQGMQYPSTANQAYGTMGGYSSLAQSPAGSGSGAQGSAFYSDEEETEQRRESHGKTSLAVSAAASPQTLRLAGWKSGLS</sequence>